<feature type="transmembrane region" description="Helical" evidence="8">
    <location>
        <begin position="49"/>
        <end position="69"/>
    </location>
</feature>
<sequence>MTSFVMQMAGAVTADTTGVLFLASAGSKALDIPRFASDIAAYRLIPLDLAFPVAYGLIAIQAALGAWLWSGWLAAMAGIVASLLLLFFAFVMGINVARGRTTLSCGCLPGSNSQLSWRAVGRNIGLALMVLLTGFLPRPSGAFLNAEALLAGISILLIALASVHLRQPEQHI</sequence>
<keyword evidence="7 8" id="KW-0472">Membrane</keyword>
<comment type="function">
    <text evidence="1">May be specifically involved in the processing, transport, and/or maturation of the MADH beta-subunit.</text>
</comment>
<evidence type="ECO:0000256" key="8">
    <source>
        <dbReference type="SAM" id="Phobius"/>
    </source>
</evidence>
<proteinExistence type="predicted"/>
<evidence type="ECO:0000313" key="10">
    <source>
        <dbReference type="EMBL" id="GBR17126.1"/>
    </source>
</evidence>
<dbReference type="InterPro" id="IPR009908">
    <property type="entry name" value="Methylamine_util_MauE"/>
</dbReference>
<feature type="transmembrane region" description="Helical" evidence="8">
    <location>
        <begin position="115"/>
        <end position="136"/>
    </location>
</feature>
<gene>
    <name evidence="10" type="ORF">AA0228_2954</name>
</gene>
<keyword evidence="11" id="KW-1185">Reference proteome</keyword>
<dbReference type="Pfam" id="PF07291">
    <property type="entry name" value="MauE"/>
    <property type="match status" value="1"/>
</dbReference>
<evidence type="ECO:0000256" key="5">
    <source>
        <dbReference type="ARBA" id="ARBA00022692"/>
    </source>
</evidence>
<protein>
    <recommendedName>
        <fullName evidence="4">Methylamine utilization protein MauE</fullName>
    </recommendedName>
</protein>
<dbReference type="RefSeq" id="WP_244902257.1">
    <property type="nucleotide sequence ID" value="NZ_BAQW01000013.1"/>
</dbReference>
<evidence type="ECO:0000256" key="7">
    <source>
        <dbReference type="ARBA" id="ARBA00023136"/>
    </source>
</evidence>
<comment type="caution">
    <text evidence="10">The sequence shown here is derived from an EMBL/GenBank/DDBJ whole genome shotgun (WGS) entry which is preliminary data.</text>
</comment>
<organism evidence="10 11">
    <name type="scientific">Gluconobacter frateurii NRIC 0228</name>
    <dbReference type="NCBI Taxonomy" id="1307946"/>
    <lineage>
        <taxon>Bacteria</taxon>
        <taxon>Pseudomonadati</taxon>
        <taxon>Pseudomonadota</taxon>
        <taxon>Alphaproteobacteria</taxon>
        <taxon>Acetobacterales</taxon>
        <taxon>Acetobacteraceae</taxon>
        <taxon>Gluconobacter</taxon>
    </lineage>
</organism>
<name>A0ABQ0QFH2_9PROT</name>
<evidence type="ECO:0000256" key="6">
    <source>
        <dbReference type="ARBA" id="ARBA00022989"/>
    </source>
</evidence>
<reference evidence="10" key="1">
    <citation type="submission" date="2013-04" db="EMBL/GenBank/DDBJ databases">
        <title>The genome sequencing project of 58 acetic acid bacteria.</title>
        <authorList>
            <person name="Okamoto-Kainuma A."/>
            <person name="Ishikawa M."/>
            <person name="Umino S."/>
            <person name="Koizumi Y."/>
            <person name="Shiwa Y."/>
            <person name="Yoshikawa H."/>
            <person name="Matsutani M."/>
            <person name="Matsushita K."/>
        </authorList>
    </citation>
    <scope>NUCLEOTIDE SEQUENCE</scope>
    <source>
        <strain evidence="10">NRIC 0228</strain>
    </source>
</reference>
<evidence type="ECO:0000256" key="1">
    <source>
        <dbReference type="ARBA" id="ARBA00003475"/>
    </source>
</evidence>
<evidence type="ECO:0000256" key="2">
    <source>
        <dbReference type="ARBA" id="ARBA00004141"/>
    </source>
</evidence>
<feature type="transmembrane region" description="Helical" evidence="8">
    <location>
        <begin position="75"/>
        <end position="94"/>
    </location>
</feature>
<evidence type="ECO:0000256" key="3">
    <source>
        <dbReference type="ARBA" id="ARBA00004856"/>
    </source>
</evidence>
<keyword evidence="5 8" id="KW-0812">Transmembrane</keyword>
<comment type="pathway">
    <text evidence="3">One-carbon metabolism; methylamine degradation.</text>
</comment>
<comment type="subcellular location">
    <subcellularLocation>
        <location evidence="2">Membrane</location>
        <topology evidence="2">Multi-pass membrane protein</topology>
    </subcellularLocation>
</comment>
<dbReference type="Proteomes" id="UP001061070">
    <property type="component" value="Unassembled WGS sequence"/>
</dbReference>
<feature type="domain" description="Methylamine utilisation protein MauE" evidence="9">
    <location>
        <begin position="6"/>
        <end position="133"/>
    </location>
</feature>
<evidence type="ECO:0000259" key="9">
    <source>
        <dbReference type="Pfam" id="PF07291"/>
    </source>
</evidence>
<dbReference type="EMBL" id="BAQW01000013">
    <property type="protein sequence ID" value="GBR17126.1"/>
    <property type="molecule type" value="Genomic_DNA"/>
</dbReference>
<evidence type="ECO:0000313" key="11">
    <source>
        <dbReference type="Proteomes" id="UP001061070"/>
    </source>
</evidence>
<feature type="transmembrane region" description="Helical" evidence="8">
    <location>
        <begin position="142"/>
        <end position="163"/>
    </location>
</feature>
<keyword evidence="6 8" id="KW-1133">Transmembrane helix</keyword>
<evidence type="ECO:0000256" key="4">
    <source>
        <dbReference type="ARBA" id="ARBA00019078"/>
    </source>
</evidence>
<accession>A0ABQ0QFH2</accession>